<protein>
    <submittedName>
        <fullName evidence="1">Uncharacterized protein</fullName>
    </submittedName>
</protein>
<comment type="caution">
    <text evidence="1">The sequence shown here is derived from an EMBL/GenBank/DDBJ whole genome shotgun (WGS) entry which is preliminary data.</text>
</comment>
<dbReference type="AlphaFoldDB" id="A0AA35Q4P7"/>
<evidence type="ECO:0000313" key="1">
    <source>
        <dbReference type="EMBL" id="CAI6091440.1"/>
    </source>
</evidence>
<name>A0AA35Q4P7_9HYPO</name>
<gene>
    <name evidence="1" type="ORF">CCHLO57077_00018858</name>
</gene>
<dbReference type="EMBL" id="CABFNP030001136">
    <property type="protein sequence ID" value="CAI6091440.1"/>
    <property type="molecule type" value="Genomic_DNA"/>
</dbReference>
<dbReference type="Proteomes" id="UP001160390">
    <property type="component" value="Unassembled WGS sequence"/>
</dbReference>
<keyword evidence="2" id="KW-1185">Reference proteome</keyword>
<sequence length="63" mass="7271">MLRDINNYYTNIDLADPEKDILPADSSIAIKLLPYEIILSATGEKYNTVEQSFSRQRSGCRYR</sequence>
<proteinExistence type="predicted"/>
<evidence type="ECO:0000313" key="2">
    <source>
        <dbReference type="Proteomes" id="UP001160390"/>
    </source>
</evidence>
<organism evidence="1 2">
    <name type="scientific">Clonostachys chloroleuca</name>
    <dbReference type="NCBI Taxonomy" id="1926264"/>
    <lineage>
        <taxon>Eukaryota</taxon>
        <taxon>Fungi</taxon>
        <taxon>Dikarya</taxon>
        <taxon>Ascomycota</taxon>
        <taxon>Pezizomycotina</taxon>
        <taxon>Sordariomycetes</taxon>
        <taxon>Hypocreomycetidae</taxon>
        <taxon>Hypocreales</taxon>
        <taxon>Bionectriaceae</taxon>
        <taxon>Clonostachys</taxon>
    </lineage>
</organism>
<accession>A0AA35Q4P7</accession>
<reference evidence="1" key="1">
    <citation type="submission" date="2023-01" db="EMBL/GenBank/DDBJ databases">
        <authorList>
            <person name="Piombo E."/>
        </authorList>
    </citation>
    <scope>NUCLEOTIDE SEQUENCE</scope>
</reference>